<evidence type="ECO:0000313" key="1">
    <source>
        <dbReference type="EMBL" id="MCW1884145.1"/>
    </source>
</evidence>
<protein>
    <submittedName>
        <fullName evidence="1">Addiction module protein</fullName>
    </submittedName>
</protein>
<dbReference type="Pfam" id="PF09720">
    <property type="entry name" value="Unstab_antitox"/>
    <property type="match status" value="1"/>
</dbReference>
<keyword evidence="2" id="KW-1185">Reference proteome</keyword>
<dbReference type="EMBL" id="JAPDDS010000002">
    <property type="protein sequence ID" value="MCW1884145.1"/>
    <property type="molecule type" value="Genomic_DNA"/>
</dbReference>
<name>A0ABT3FKQ3_9BACT</name>
<gene>
    <name evidence="1" type="ORF">OKA04_05345</name>
</gene>
<reference evidence="1 2" key="1">
    <citation type="submission" date="2022-10" db="EMBL/GenBank/DDBJ databases">
        <title>Luteolibacter flavescens strain MCCC 1K03193, whole genome shotgun sequencing project.</title>
        <authorList>
            <person name="Zhao G."/>
            <person name="Shen L."/>
        </authorList>
    </citation>
    <scope>NUCLEOTIDE SEQUENCE [LARGE SCALE GENOMIC DNA]</scope>
    <source>
        <strain evidence="1 2">MCCC 1K03193</strain>
    </source>
</reference>
<organism evidence="1 2">
    <name type="scientific">Luteolibacter flavescens</name>
    <dbReference type="NCBI Taxonomy" id="1859460"/>
    <lineage>
        <taxon>Bacteria</taxon>
        <taxon>Pseudomonadati</taxon>
        <taxon>Verrucomicrobiota</taxon>
        <taxon>Verrucomicrobiia</taxon>
        <taxon>Verrucomicrobiales</taxon>
        <taxon>Verrucomicrobiaceae</taxon>
        <taxon>Luteolibacter</taxon>
    </lineage>
</organism>
<comment type="caution">
    <text evidence="1">The sequence shown here is derived from an EMBL/GenBank/DDBJ whole genome shotgun (WGS) entry which is preliminary data.</text>
</comment>
<accession>A0ABT3FKQ3</accession>
<proteinExistence type="predicted"/>
<evidence type="ECO:0000313" key="2">
    <source>
        <dbReference type="Proteomes" id="UP001207930"/>
    </source>
</evidence>
<sequence>MGIDQIAPEALRLPTRERALLAASLWESIGDPGLDDEMSDDDAIELALRRDAEIEAGAVTPLSHQELMQRLRS</sequence>
<dbReference type="RefSeq" id="WP_264500104.1">
    <property type="nucleotide sequence ID" value="NZ_JAPDDS010000002.1"/>
</dbReference>
<dbReference type="InterPro" id="IPR013406">
    <property type="entry name" value="CHP02574_addiction_mod"/>
</dbReference>
<dbReference type="Proteomes" id="UP001207930">
    <property type="component" value="Unassembled WGS sequence"/>
</dbReference>